<evidence type="ECO:0000256" key="1">
    <source>
        <dbReference type="ARBA" id="ARBA00004877"/>
    </source>
</evidence>
<dbReference type="GO" id="GO:0071555">
    <property type="term" value="P:cell wall organization"/>
    <property type="evidence" value="ECO:0007669"/>
    <property type="project" value="UniProtKB-KW"/>
</dbReference>
<evidence type="ECO:0000256" key="2">
    <source>
        <dbReference type="ARBA" id="ARBA00006351"/>
    </source>
</evidence>
<feature type="region of interest" description="Disordered" evidence="5">
    <location>
        <begin position="114"/>
        <end position="148"/>
    </location>
</feature>
<feature type="compositionally biased region" description="Basic and acidic residues" evidence="5">
    <location>
        <begin position="127"/>
        <end position="148"/>
    </location>
</feature>
<dbReference type="InterPro" id="IPR002495">
    <property type="entry name" value="Glyco_trans_8"/>
</dbReference>
<keyword evidence="3 4" id="KW-0328">Glycosyltransferase</keyword>
<dbReference type="PANTHER" id="PTHR32116:SF0">
    <property type="entry name" value="GALACTURONOSYLTRANSFERASE 6-RELATED"/>
    <property type="match status" value="1"/>
</dbReference>
<evidence type="ECO:0000256" key="3">
    <source>
        <dbReference type="ARBA" id="ARBA00022676"/>
    </source>
</evidence>
<keyword evidence="3 4" id="KW-0808">Transferase</keyword>
<protein>
    <recommendedName>
        <fullName evidence="4">Hexosyltransferase</fullName>
        <ecNumber evidence="4">2.4.1.-</ecNumber>
    </recommendedName>
</protein>
<dbReference type="SUPFAM" id="SSF53448">
    <property type="entry name" value="Nucleotide-diphospho-sugar transferases"/>
    <property type="match status" value="2"/>
</dbReference>
<dbReference type="Gene3D" id="3.90.550.10">
    <property type="entry name" value="Spore Coat Polysaccharide Biosynthesis Protein SpsA, Chain A"/>
    <property type="match status" value="1"/>
</dbReference>
<dbReference type="Pfam" id="PF01501">
    <property type="entry name" value="Glyco_transf_8"/>
    <property type="match status" value="1"/>
</dbReference>
<comment type="caution">
    <text evidence="6">The sequence shown here is derived from an EMBL/GenBank/DDBJ whole genome shotgun (WGS) entry which is preliminary data.</text>
</comment>
<comment type="similarity">
    <text evidence="2 4">Belongs to the glycosyltransferase 8 family.</text>
</comment>
<dbReference type="UniPathway" id="UPA00845"/>
<proteinExistence type="inferred from homology"/>
<comment type="subcellular location">
    <subcellularLocation>
        <location evidence="4">Golgi apparatus membrane</location>
        <topology evidence="4">Single-pass type II membrane protein</topology>
    </subcellularLocation>
</comment>
<evidence type="ECO:0000313" key="6">
    <source>
        <dbReference type="EMBL" id="KAG6527217.1"/>
    </source>
</evidence>
<comment type="pathway">
    <text evidence="1 4">Glycan metabolism; pectin biosynthesis.</text>
</comment>
<dbReference type="EC" id="2.4.1.-" evidence="4"/>
<sequence length="645" mass="73124">MPGCTTAAWCTPPQFSGHPPPQLPPFLILLLSSRIKKMMASALNAGRDGEIEMEFIGIDAEYHIAEEFNGLGWRKGYDSGKASDGMRLNALAQEVGGEKLPEGVVYKDEVPEVMGSAPSKNQSIHGDAGDGRIRTNHRSPSDGREDKYQGAMTRFRSHPSTTDKLKDMKDQIIMAKTYLQFSTPNSKSRLLRQLKLRIKDIQRILDQANSDSDLSRSHLQKMKAMDIVLSKAGKAYPDCFALASKLRAQLYDAEEQVRAQQNQASYLLHVTARTFPKGLHCLSMRLTTDFFALKPKDQELPNIDKVHNSDLYHYAIFSDNVVACAVAVNSTITTAVEPEKVVFHVVTDSINFPAMVMWFLSNPSGGAAVDIQSLDDFQFLPAGFSVMFMHPSYADPRYTSLLNHLRFYLPDMFPSLNKILLLDHDVVVQRDLRELWAVDMKGKVNGAVNTCKEGMPSHKLEMLVNFSDPIIAKFFDAKACVWGFGMNMFDLQEWRRQGLTGIYQKWVQLVSHTDCQFPNSLFFFTSFVIFLPPSWQVLSRTSIEKFAHPFIQLQGKSRKLWSAGTLPLGQLLFYNHTVALDWQWHVPGLGHESGVEMAEIERAAVVHYDGNMKPWLDIAIPKYKRYWTRFLDYSNPYFQQCNIHE</sequence>
<dbReference type="GO" id="GO:0045489">
    <property type="term" value="P:pectin biosynthetic process"/>
    <property type="evidence" value="ECO:0007669"/>
    <property type="project" value="UniProtKB-UniPathway"/>
</dbReference>
<dbReference type="PANTHER" id="PTHR32116">
    <property type="entry name" value="GALACTURONOSYLTRANSFERASE 4-RELATED"/>
    <property type="match status" value="1"/>
</dbReference>
<reference evidence="6 7" key="1">
    <citation type="submission" date="2020-08" db="EMBL/GenBank/DDBJ databases">
        <title>Plant Genome Project.</title>
        <authorList>
            <person name="Zhang R.-G."/>
        </authorList>
    </citation>
    <scope>NUCLEOTIDE SEQUENCE [LARGE SCALE GENOMIC DNA]</scope>
    <source>
        <tissue evidence="6">Rhizome</tissue>
    </source>
</reference>
<accession>A0A8J5HTT1</accession>
<keyword evidence="7" id="KW-1185">Reference proteome</keyword>
<dbReference type="InterPro" id="IPR029044">
    <property type="entry name" value="Nucleotide-diphossugar_trans"/>
</dbReference>
<dbReference type="Proteomes" id="UP000734854">
    <property type="component" value="Unassembled WGS sequence"/>
</dbReference>
<dbReference type="AlphaFoldDB" id="A0A8J5HTT1"/>
<dbReference type="EMBL" id="JACMSC010000003">
    <property type="protein sequence ID" value="KAG6527217.1"/>
    <property type="molecule type" value="Genomic_DNA"/>
</dbReference>
<evidence type="ECO:0000313" key="7">
    <source>
        <dbReference type="Proteomes" id="UP000734854"/>
    </source>
</evidence>
<evidence type="ECO:0000256" key="4">
    <source>
        <dbReference type="RuleBase" id="RU362027"/>
    </source>
</evidence>
<dbReference type="GO" id="GO:0047262">
    <property type="term" value="F:polygalacturonate 4-alpha-galacturonosyltransferase activity"/>
    <property type="evidence" value="ECO:0007669"/>
    <property type="project" value="InterPro"/>
</dbReference>
<dbReference type="Pfam" id="PF25557">
    <property type="entry name" value="GAUT_1"/>
    <property type="match status" value="1"/>
</dbReference>
<name>A0A8J5HTT1_ZINOF</name>
<keyword evidence="4" id="KW-0333">Golgi apparatus</keyword>
<keyword evidence="4" id="KW-0961">Cell wall biogenesis/degradation</keyword>
<evidence type="ECO:0000256" key="5">
    <source>
        <dbReference type="SAM" id="MobiDB-lite"/>
    </source>
</evidence>
<gene>
    <name evidence="6" type="ORF">ZIOFF_009312</name>
</gene>
<dbReference type="GO" id="GO:0000139">
    <property type="term" value="C:Golgi membrane"/>
    <property type="evidence" value="ECO:0007669"/>
    <property type="project" value="UniProtKB-SubCell"/>
</dbReference>
<organism evidence="6 7">
    <name type="scientific">Zingiber officinale</name>
    <name type="common">Ginger</name>
    <name type="synonym">Amomum zingiber</name>
    <dbReference type="NCBI Taxonomy" id="94328"/>
    <lineage>
        <taxon>Eukaryota</taxon>
        <taxon>Viridiplantae</taxon>
        <taxon>Streptophyta</taxon>
        <taxon>Embryophyta</taxon>
        <taxon>Tracheophyta</taxon>
        <taxon>Spermatophyta</taxon>
        <taxon>Magnoliopsida</taxon>
        <taxon>Liliopsida</taxon>
        <taxon>Zingiberales</taxon>
        <taxon>Zingiberaceae</taxon>
        <taxon>Zingiber</taxon>
    </lineage>
</organism>
<dbReference type="InterPro" id="IPR029993">
    <property type="entry name" value="GAUT"/>
</dbReference>